<dbReference type="AlphaFoldDB" id="A0AAV9ZRX6"/>
<protein>
    <submittedName>
        <fullName evidence="1">Uncharacterized protein</fullName>
    </submittedName>
</protein>
<proteinExistence type="predicted"/>
<gene>
    <name evidence="1" type="ORF">R3P38DRAFT_2803442</name>
</gene>
<evidence type="ECO:0000313" key="1">
    <source>
        <dbReference type="EMBL" id="KAK6991729.1"/>
    </source>
</evidence>
<evidence type="ECO:0000313" key="2">
    <source>
        <dbReference type="Proteomes" id="UP001362999"/>
    </source>
</evidence>
<sequence length="403" mass="44623">MRVLFANDDNPINPPTLDLASADKTTAAPQVDFVPGRIRAKLRTFDCKSLPLDGFDWELDEECVAEEVTIQTAFRTEKTPCPVTLAAAAYEVTSLQDLDEKLQTFHASSKKEADKYICIPTEIAEGKVLTICGAEMKHLATVVTMPHLQMIALLYPDEIYDIDSKGIGAPEAHLIAKKGVSRVIRSQRVPKASREMIEESALTAEFIELNDVALSPAYPFGGYVINLQKNIRMTVMMKYAIATAVEVSFSTWSYKCWQWQIQEVKNQLLHTLHLLNNAFSSIVVKPSSFASLLSYCDQERGIFKVDVVIGLGGSVREEEGQQQEQLTGVSKAAIAGSPPYCDSFSESSTASNFITSSAAAFISNRRSLIPLVHTNHRHDWPRILKRTEVTEILCNLDYGLGAD</sequence>
<keyword evidence="2" id="KW-1185">Reference proteome</keyword>
<dbReference type="EMBL" id="JAWWNJ010000115">
    <property type="protein sequence ID" value="KAK6991729.1"/>
    <property type="molecule type" value="Genomic_DNA"/>
</dbReference>
<reference evidence="1 2" key="1">
    <citation type="journal article" date="2024" name="J Genomics">
        <title>Draft genome sequencing and assembly of Favolaschia claudopus CIRM-BRFM 2984 isolated from oak limbs.</title>
        <authorList>
            <person name="Navarro D."/>
            <person name="Drula E."/>
            <person name="Chaduli D."/>
            <person name="Cazenave R."/>
            <person name="Ahrendt S."/>
            <person name="Wang J."/>
            <person name="Lipzen A."/>
            <person name="Daum C."/>
            <person name="Barry K."/>
            <person name="Grigoriev I.V."/>
            <person name="Favel A."/>
            <person name="Rosso M.N."/>
            <person name="Martin F."/>
        </authorList>
    </citation>
    <scope>NUCLEOTIDE SEQUENCE [LARGE SCALE GENOMIC DNA]</scope>
    <source>
        <strain evidence="1 2">CIRM-BRFM 2984</strain>
    </source>
</reference>
<organism evidence="1 2">
    <name type="scientific">Favolaschia claudopus</name>
    <dbReference type="NCBI Taxonomy" id="2862362"/>
    <lineage>
        <taxon>Eukaryota</taxon>
        <taxon>Fungi</taxon>
        <taxon>Dikarya</taxon>
        <taxon>Basidiomycota</taxon>
        <taxon>Agaricomycotina</taxon>
        <taxon>Agaricomycetes</taxon>
        <taxon>Agaricomycetidae</taxon>
        <taxon>Agaricales</taxon>
        <taxon>Marasmiineae</taxon>
        <taxon>Mycenaceae</taxon>
        <taxon>Favolaschia</taxon>
    </lineage>
</organism>
<accession>A0AAV9ZRX6</accession>
<name>A0AAV9ZRX6_9AGAR</name>
<dbReference type="Proteomes" id="UP001362999">
    <property type="component" value="Unassembled WGS sequence"/>
</dbReference>
<comment type="caution">
    <text evidence="1">The sequence shown here is derived from an EMBL/GenBank/DDBJ whole genome shotgun (WGS) entry which is preliminary data.</text>
</comment>